<comment type="caution">
    <text evidence="1">The sequence shown here is derived from an EMBL/GenBank/DDBJ whole genome shotgun (WGS) entry which is preliminary data.</text>
</comment>
<name>A0A7J7HIZ6_CAMSI</name>
<evidence type="ECO:0000313" key="1">
    <source>
        <dbReference type="EMBL" id="KAF5952872.1"/>
    </source>
</evidence>
<evidence type="ECO:0000313" key="2">
    <source>
        <dbReference type="Proteomes" id="UP000593564"/>
    </source>
</evidence>
<proteinExistence type="predicted"/>
<protein>
    <submittedName>
        <fullName evidence="1">Uncharacterized protein</fullName>
    </submittedName>
</protein>
<accession>A0A7J7HIZ6</accession>
<organism evidence="1 2">
    <name type="scientific">Camellia sinensis</name>
    <name type="common">Tea plant</name>
    <name type="synonym">Thea sinensis</name>
    <dbReference type="NCBI Taxonomy" id="4442"/>
    <lineage>
        <taxon>Eukaryota</taxon>
        <taxon>Viridiplantae</taxon>
        <taxon>Streptophyta</taxon>
        <taxon>Embryophyta</taxon>
        <taxon>Tracheophyta</taxon>
        <taxon>Spermatophyta</taxon>
        <taxon>Magnoliopsida</taxon>
        <taxon>eudicotyledons</taxon>
        <taxon>Gunneridae</taxon>
        <taxon>Pentapetalae</taxon>
        <taxon>asterids</taxon>
        <taxon>Ericales</taxon>
        <taxon>Theaceae</taxon>
        <taxon>Camellia</taxon>
    </lineage>
</organism>
<reference evidence="2" key="1">
    <citation type="journal article" date="2020" name="Nat. Commun.">
        <title>Genome assembly of wild tea tree DASZ reveals pedigree and selection history of tea varieties.</title>
        <authorList>
            <person name="Zhang W."/>
            <person name="Zhang Y."/>
            <person name="Qiu H."/>
            <person name="Guo Y."/>
            <person name="Wan H."/>
            <person name="Zhang X."/>
            <person name="Scossa F."/>
            <person name="Alseekh S."/>
            <person name="Zhang Q."/>
            <person name="Wang P."/>
            <person name="Xu L."/>
            <person name="Schmidt M.H."/>
            <person name="Jia X."/>
            <person name="Li D."/>
            <person name="Zhu A."/>
            <person name="Guo F."/>
            <person name="Chen W."/>
            <person name="Ni D."/>
            <person name="Usadel B."/>
            <person name="Fernie A.R."/>
            <person name="Wen W."/>
        </authorList>
    </citation>
    <scope>NUCLEOTIDE SEQUENCE [LARGE SCALE GENOMIC DNA]</scope>
    <source>
        <strain evidence="2">cv. G240</strain>
    </source>
</reference>
<keyword evidence="2" id="KW-1185">Reference proteome</keyword>
<sequence length="144" mass="15887">MLMDGPAAILVAARWSGKRCLPATRRLEQDRGRDVRARNLVQDRRRDFRSSSLRQLGKGVGSNIIGPGKTHGPGMRGLDLGHFNNVFLGNAVLGQRGFDARPSQLRPTGVGHFRVRLFGIGCTRHRIGRQGPQGRVGFNPHRGF</sequence>
<gene>
    <name evidence="1" type="ORF">HYC85_010816</name>
</gene>
<dbReference type="AlphaFoldDB" id="A0A7J7HIZ6"/>
<dbReference type="Proteomes" id="UP000593564">
    <property type="component" value="Unassembled WGS sequence"/>
</dbReference>
<reference evidence="1 2" key="2">
    <citation type="submission" date="2020-07" db="EMBL/GenBank/DDBJ databases">
        <title>Genome assembly of wild tea tree DASZ reveals pedigree and selection history of tea varieties.</title>
        <authorList>
            <person name="Zhang W."/>
        </authorList>
    </citation>
    <scope>NUCLEOTIDE SEQUENCE [LARGE SCALE GENOMIC DNA]</scope>
    <source>
        <strain evidence="2">cv. G240</strain>
        <tissue evidence="1">Leaf</tissue>
    </source>
</reference>
<dbReference type="EMBL" id="JACBKZ010000004">
    <property type="protein sequence ID" value="KAF5952872.1"/>
    <property type="molecule type" value="Genomic_DNA"/>
</dbReference>